<evidence type="ECO:0000256" key="9">
    <source>
        <dbReference type="ARBA" id="ARBA00030264"/>
    </source>
</evidence>
<protein>
    <recommendedName>
        <fullName evidence="4">imidazole glycerol-phosphate synthase</fullName>
        <ecNumber evidence="4">4.3.2.10</ecNumber>
    </recommendedName>
    <alternativeName>
        <fullName evidence="9">IGP synthase cyclase subunit</fullName>
    </alternativeName>
</protein>
<dbReference type="InterPro" id="IPR011060">
    <property type="entry name" value="RibuloseP-bd_barrel"/>
</dbReference>
<dbReference type="Pfam" id="PF00977">
    <property type="entry name" value="His_biosynth"/>
    <property type="match status" value="1"/>
</dbReference>
<evidence type="ECO:0000256" key="8">
    <source>
        <dbReference type="ARBA" id="ARBA00025475"/>
    </source>
</evidence>
<comment type="similarity">
    <text evidence="2 11">Belongs to the HisA/HisF family.</text>
</comment>
<dbReference type="CDD" id="cd04731">
    <property type="entry name" value="HisF"/>
    <property type="match status" value="1"/>
</dbReference>
<dbReference type="Proteomes" id="UP001297581">
    <property type="component" value="Unassembled WGS sequence"/>
</dbReference>
<comment type="subunit">
    <text evidence="3">Heterodimer of HisH and HisF.</text>
</comment>
<evidence type="ECO:0000256" key="1">
    <source>
        <dbReference type="ARBA" id="ARBA00005091"/>
    </source>
</evidence>
<dbReference type="PANTHER" id="PTHR21235">
    <property type="entry name" value="IMIDAZOLE GLYCEROL PHOSPHATE SYNTHASE SUBUNIT HISF/H IGP SYNTHASE SUBUNIT HISF/H"/>
    <property type="match status" value="1"/>
</dbReference>
<dbReference type="SUPFAM" id="SSF51366">
    <property type="entry name" value="Ribulose-phoshate binding barrel"/>
    <property type="match status" value="1"/>
</dbReference>
<dbReference type="GO" id="GO:0016829">
    <property type="term" value="F:lyase activity"/>
    <property type="evidence" value="ECO:0007669"/>
    <property type="project" value="UniProtKB-KW"/>
</dbReference>
<evidence type="ECO:0000256" key="5">
    <source>
        <dbReference type="ARBA" id="ARBA00022605"/>
    </source>
</evidence>
<keyword evidence="7" id="KW-0456">Lyase</keyword>
<keyword evidence="6 11" id="KW-0368">Histidine biosynthesis</keyword>
<accession>A0AAJ1EZA6</accession>
<evidence type="ECO:0000313" key="12">
    <source>
        <dbReference type="EMBL" id="MCH4293886.1"/>
    </source>
</evidence>
<dbReference type="RefSeq" id="WP_240590349.1">
    <property type="nucleotide sequence ID" value="NZ_JAKUDL010000002.1"/>
</dbReference>
<dbReference type="InterPro" id="IPR006062">
    <property type="entry name" value="His_biosynth"/>
</dbReference>
<dbReference type="InterPro" id="IPR050064">
    <property type="entry name" value="IGPS_HisA/HisF"/>
</dbReference>
<sequence>MLKTRLIPCIITKNDLVVQSFNFNKYLPIGNVKTAIEFFVNWDVDEIVIIDIDATKELRAPNVELVTWAAKECFVPLTVGGGIKTLEHIQSLLKAGADKVCINSVVRNDLGFITEASKIFGDQCITVSVDVAKTDSGYAVYDYLSKTVCGIALKHHLQEIEAAGAGEILLNSVDRDGSRIGYDIELLKEVSSSVNIPVIALGGVGRFEHLADAVNKGGCQAVAAANIFQHMEHSTIAAKAQMRSSGLKVRLSSEVKYEDFSLDILGRPF</sequence>
<comment type="caution">
    <text evidence="12">The sequence shown here is derived from an EMBL/GenBank/DDBJ whole genome shotgun (WGS) entry which is preliminary data.</text>
</comment>
<dbReference type="Gene3D" id="3.20.20.70">
    <property type="entry name" value="Aldolase class I"/>
    <property type="match status" value="1"/>
</dbReference>
<dbReference type="GO" id="GO:0000107">
    <property type="term" value="F:imidazoleglycerol-phosphate synthase activity"/>
    <property type="evidence" value="ECO:0007669"/>
    <property type="project" value="InterPro"/>
</dbReference>
<proteinExistence type="inferred from homology"/>
<keyword evidence="13" id="KW-1185">Reference proteome</keyword>
<dbReference type="GO" id="GO:0000105">
    <property type="term" value="P:L-histidine biosynthetic process"/>
    <property type="evidence" value="ECO:0007669"/>
    <property type="project" value="UniProtKB-KW"/>
</dbReference>
<evidence type="ECO:0000256" key="10">
    <source>
        <dbReference type="ARBA" id="ARBA00047838"/>
    </source>
</evidence>
<evidence type="ECO:0000256" key="11">
    <source>
        <dbReference type="RuleBase" id="RU003657"/>
    </source>
</evidence>
<evidence type="ECO:0000313" key="13">
    <source>
        <dbReference type="Proteomes" id="UP001297581"/>
    </source>
</evidence>
<name>A0AAJ1EZA6_9GAMM</name>
<evidence type="ECO:0000256" key="3">
    <source>
        <dbReference type="ARBA" id="ARBA00011152"/>
    </source>
</evidence>
<comment type="pathway">
    <text evidence="1">Amino-acid biosynthesis; L-histidine biosynthesis; L-histidine from 5-phospho-alpha-D-ribose 1-diphosphate: step 5/9.</text>
</comment>
<dbReference type="InterPro" id="IPR013785">
    <property type="entry name" value="Aldolase_TIM"/>
</dbReference>
<dbReference type="EC" id="4.3.2.10" evidence="4"/>
<keyword evidence="5 11" id="KW-0028">Amino-acid biosynthesis</keyword>
<evidence type="ECO:0000256" key="7">
    <source>
        <dbReference type="ARBA" id="ARBA00023239"/>
    </source>
</evidence>
<reference evidence="12 13" key="1">
    <citation type="submission" date="2022-02" db="EMBL/GenBank/DDBJ databases">
        <title>The genome sequence of Shewanella sp. 3B26.</title>
        <authorList>
            <person name="Du J."/>
        </authorList>
    </citation>
    <scope>NUCLEOTIDE SEQUENCE [LARGE SCALE GENOMIC DNA]</scope>
    <source>
        <strain evidence="12 13">3B26</strain>
    </source>
</reference>
<evidence type="ECO:0000256" key="4">
    <source>
        <dbReference type="ARBA" id="ARBA00012809"/>
    </source>
</evidence>
<dbReference type="InterPro" id="IPR004651">
    <property type="entry name" value="HisF"/>
</dbReference>
<organism evidence="12 13">
    <name type="scientific">Shewanella zhuhaiensis</name>
    <dbReference type="NCBI Taxonomy" id="2919576"/>
    <lineage>
        <taxon>Bacteria</taxon>
        <taxon>Pseudomonadati</taxon>
        <taxon>Pseudomonadota</taxon>
        <taxon>Gammaproteobacteria</taxon>
        <taxon>Alteromonadales</taxon>
        <taxon>Shewanellaceae</taxon>
        <taxon>Shewanella</taxon>
    </lineage>
</organism>
<comment type="function">
    <text evidence="8">IGPS catalyzes the conversion of PRFAR and glutamine to IGP, AICAR and glutamate. The HisF subunit catalyzes the cyclization activity that produces IGP and AICAR from PRFAR using the ammonia provided by the HisH subunit.</text>
</comment>
<dbReference type="AlphaFoldDB" id="A0AAJ1EZA6"/>
<comment type="catalytic activity">
    <reaction evidence="10">
        <text>5-[(5-phospho-1-deoxy-D-ribulos-1-ylimino)methylamino]-1-(5-phospho-beta-D-ribosyl)imidazole-4-carboxamide + L-glutamine = D-erythro-1-(imidazol-4-yl)glycerol 3-phosphate + 5-amino-1-(5-phospho-beta-D-ribosyl)imidazole-4-carboxamide + L-glutamate + H(+)</text>
        <dbReference type="Rhea" id="RHEA:24793"/>
        <dbReference type="ChEBI" id="CHEBI:15378"/>
        <dbReference type="ChEBI" id="CHEBI:29985"/>
        <dbReference type="ChEBI" id="CHEBI:58278"/>
        <dbReference type="ChEBI" id="CHEBI:58359"/>
        <dbReference type="ChEBI" id="CHEBI:58475"/>
        <dbReference type="ChEBI" id="CHEBI:58525"/>
        <dbReference type="EC" id="4.3.2.10"/>
    </reaction>
</comment>
<gene>
    <name evidence="12" type="ORF">MJ923_06155</name>
</gene>
<dbReference type="EMBL" id="JAKUDL010000002">
    <property type="protein sequence ID" value="MCH4293886.1"/>
    <property type="molecule type" value="Genomic_DNA"/>
</dbReference>
<evidence type="ECO:0000256" key="2">
    <source>
        <dbReference type="ARBA" id="ARBA00009667"/>
    </source>
</evidence>
<evidence type="ECO:0000256" key="6">
    <source>
        <dbReference type="ARBA" id="ARBA00023102"/>
    </source>
</evidence>
<dbReference type="PANTHER" id="PTHR21235:SF2">
    <property type="entry name" value="IMIDAZOLE GLYCEROL PHOSPHATE SYNTHASE HISHF"/>
    <property type="match status" value="1"/>
</dbReference>